<proteinExistence type="predicted"/>
<dbReference type="PANTHER" id="PTHR33499">
    <property type="entry name" value="OS12G0282400 PROTEIN-RELATED"/>
    <property type="match status" value="1"/>
</dbReference>
<gene>
    <name evidence="2" type="ORF">RchiOBHm_Chr1g0381361</name>
</gene>
<dbReference type="Proteomes" id="UP000238479">
    <property type="component" value="Chromosome 1"/>
</dbReference>
<evidence type="ECO:0000256" key="1">
    <source>
        <dbReference type="SAM" id="MobiDB-lite"/>
    </source>
</evidence>
<feature type="compositionally biased region" description="Acidic residues" evidence="1">
    <location>
        <begin position="328"/>
        <end position="357"/>
    </location>
</feature>
<feature type="region of interest" description="Disordered" evidence="1">
    <location>
        <begin position="318"/>
        <end position="357"/>
    </location>
</feature>
<evidence type="ECO:0000313" key="3">
    <source>
        <dbReference type="Proteomes" id="UP000238479"/>
    </source>
</evidence>
<accession>A0A2P6SP58</accession>
<evidence type="ECO:0000313" key="2">
    <source>
        <dbReference type="EMBL" id="PRQ60452.1"/>
    </source>
</evidence>
<dbReference type="InterPro" id="IPR004252">
    <property type="entry name" value="Probable_transposase_24"/>
</dbReference>
<dbReference type="Gramene" id="PRQ60452">
    <property type="protein sequence ID" value="PRQ60452"/>
    <property type="gene ID" value="RchiOBHm_Chr1g0381361"/>
</dbReference>
<sequence length="357" mass="40681">MASKGKKTRGVTKGIGTHDIVTASNERILIQMNDDQKLPNGVQANSRFVSEIGSQTRSLAPLHVKTWKEVTLEVKDEIKKGLLHKFDVNFKEPGIAKFVEDKMNNTFRSWKGKLHKHFKKYADDIDFARAHPPTEKVFGDRDISDWEWLCDNLYTDQAYQNRCRINTINRNKKIYNHCGGSRPFTKHMEAEEQKGKNVTFIENWSLMHQHRGNNGGVWINEEAEKTGKNLIVELIKTKQQMADSEGTPLEDVIVPIPMQLDILAKELETMKGKTIRGVGYGLRKDTFCLSVPASTSNPTNAQLMRYIVLLEERLASLEGERQPSTHDVDEEGVENGNVDEENDEDVENDEDEDLDVL</sequence>
<reference evidence="2 3" key="1">
    <citation type="journal article" date="2018" name="Nat. Genet.">
        <title>The Rosa genome provides new insights in the design of modern roses.</title>
        <authorList>
            <person name="Bendahmane M."/>
        </authorList>
    </citation>
    <scope>NUCLEOTIDE SEQUENCE [LARGE SCALE GENOMIC DNA]</scope>
    <source>
        <strain evidence="3">cv. Old Blush</strain>
    </source>
</reference>
<dbReference type="PANTHER" id="PTHR33499:SF43">
    <property type="entry name" value="TRANSPOSASE, PTTA_EN_SPM, PLANT"/>
    <property type="match status" value="1"/>
</dbReference>
<comment type="caution">
    <text evidence="2">The sequence shown here is derived from an EMBL/GenBank/DDBJ whole genome shotgun (WGS) entry which is preliminary data.</text>
</comment>
<feature type="compositionally biased region" description="Basic and acidic residues" evidence="1">
    <location>
        <begin position="318"/>
        <end position="327"/>
    </location>
</feature>
<keyword evidence="3" id="KW-1185">Reference proteome</keyword>
<dbReference type="EMBL" id="PDCK01000039">
    <property type="protein sequence ID" value="PRQ60452.1"/>
    <property type="molecule type" value="Genomic_DNA"/>
</dbReference>
<dbReference type="AlphaFoldDB" id="A0A2P6SP58"/>
<dbReference type="Pfam" id="PF03004">
    <property type="entry name" value="Transposase_24"/>
    <property type="match status" value="1"/>
</dbReference>
<organism evidence="2 3">
    <name type="scientific">Rosa chinensis</name>
    <name type="common">China rose</name>
    <dbReference type="NCBI Taxonomy" id="74649"/>
    <lineage>
        <taxon>Eukaryota</taxon>
        <taxon>Viridiplantae</taxon>
        <taxon>Streptophyta</taxon>
        <taxon>Embryophyta</taxon>
        <taxon>Tracheophyta</taxon>
        <taxon>Spermatophyta</taxon>
        <taxon>Magnoliopsida</taxon>
        <taxon>eudicotyledons</taxon>
        <taxon>Gunneridae</taxon>
        <taxon>Pentapetalae</taxon>
        <taxon>rosids</taxon>
        <taxon>fabids</taxon>
        <taxon>Rosales</taxon>
        <taxon>Rosaceae</taxon>
        <taxon>Rosoideae</taxon>
        <taxon>Rosoideae incertae sedis</taxon>
        <taxon>Rosa</taxon>
    </lineage>
</organism>
<protein>
    <submittedName>
        <fullName evidence="2">Putative transposase, Ptta/En/Spm, plant</fullName>
    </submittedName>
</protein>
<name>A0A2P6SP58_ROSCH</name>
<dbReference type="OrthoDB" id="1163718at2759"/>